<protein>
    <submittedName>
        <fullName evidence="1">Uncharacterized protein</fullName>
    </submittedName>
</protein>
<evidence type="ECO:0000313" key="2">
    <source>
        <dbReference type="Proteomes" id="UP000560658"/>
    </source>
</evidence>
<reference evidence="1" key="1">
    <citation type="submission" date="2020-08" db="EMBL/GenBank/DDBJ databases">
        <title>Genomic Encyclopedia of Type Strains, Phase IV (KMG-IV): sequencing the most valuable type-strain genomes for metagenomic binning, comparative biology and taxonomic classification.</title>
        <authorList>
            <person name="Goeker M."/>
        </authorList>
    </citation>
    <scope>NUCLEOTIDE SEQUENCE [LARGE SCALE GENOMIC DNA]</scope>
    <source>
        <strain evidence="1">DSM 105720</strain>
    </source>
</reference>
<dbReference type="RefSeq" id="WP_044163884.1">
    <property type="nucleotide sequence ID" value="NZ_JACIER010000001.1"/>
</dbReference>
<dbReference type="AlphaFoldDB" id="A0A840D2C5"/>
<dbReference type="EMBL" id="JACIER010000001">
    <property type="protein sequence ID" value="MBB4042413.1"/>
    <property type="molecule type" value="Genomic_DNA"/>
</dbReference>
<comment type="caution">
    <text evidence="1">The sequence shown here is derived from an EMBL/GenBank/DDBJ whole genome shotgun (WGS) entry which is preliminary data.</text>
</comment>
<dbReference type="Proteomes" id="UP000560658">
    <property type="component" value="Unassembled WGS sequence"/>
</dbReference>
<keyword evidence="2" id="KW-1185">Reference proteome</keyword>
<name>A0A840D2C5_9BACE</name>
<sequence>MKRKKSAYSVYSDGKVFYRIEEMNEQSEEVAMLIKESTSKRLIDKPVFVSIPERNGFLLPWIWLCYNPHSSLKACGPQFFAELLSLFTRFEKRGPDGCYLTVAEISRALQTAHRAWHDKQ</sequence>
<organism evidence="1 2">
    <name type="scientific">Bacteroides reticulotermitis</name>
    <dbReference type="NCBI Taxonomy" id="1133319"/>
    <lineage>
        <taxon>Bacteria</taxon>
        <taxon>Pseudomonadati</taxon>
        <taxon>Bacteroidota</taxon>
        <taxon>Bacteroidia</taxon>
        <taxon>Bacteroidales</taxon>
        <taxon>Bacteroidaceae</taxon>
        <taxon>Bacteroides</taxon>
    </lineage>
</organism>
<evidence type="ECO:0000313" key="1">
    <source>
        <dbReference type="EMBL" id="MBB4042413.1"/>
    </source>
</evidence>
<gene>
    <name evidence="1" type="ORF">GGR06_000172</name>
</gene>
<proteinExistence type="predicted"/>
<accession>A0A840D2C5</accession>